<feature type="region of interest" description="Disordered" evidence="1">
    <location>
        <begin position="195"/>
        <end position="230"/>
    </location>
</feature>
<sequence>MPAAKKSSVFLPSNPSLPLTIFPCSTRAPRARKGSSKRLQKKSAPLVADSPDLPSSPVQATTARFIDDEASVSMLPGTNVSSDEDFGNNLEGDNNEYEVGSFVVADDVSMLSSLSSPEADSELIPAPPLPLKDGDVGDDLLNFESTSSNAATSADISQPTHEPGAPPGDDIKIEWSVTPSPRTKLRNRIANHKFQPRVQPFPIGQRSPSPVGQRSPSPVGQRSPSPNLVISSPVLLSSPLPKPQTPSARALGKTPLRVRSPSTLLDKTCESLIPSIFCSFMSSSYFSPYSLLNLLLLPY</sequence>
<feature type="compositionally biased region" description="Polar residues" evidence="1">
    <location>
        <begin position="206"/>
        <end position="222"/>
    </location>
</feature>
<feature type="region of interest" description="Disordered" evidence="1">
    <location>
        <begin position="74"/>
        <end position="93"/>
    </location>
</feature>
<dbReference type="AlphaFoldDB" id="A0AA38PFX4"/>
<proteinExistence type="predicted"/>
<feature type="region of interest" description="Disordered" evidence="1">
    <location>
        <begin position="1"/>
        <end position="58"/>
    </location>
</feature>
<reference evidence="2" key="1">
    <citation type="submission" date="2022-08" db="EMBL/GenBank/DDBJ databases">
        <authorList>
            <consortium name="DOE Joint Genome Institute"/>
            <person name="Min B."/>
            <person name="Riley R."/>
            <person name="Sierra-Patev S."/>
            <person name="Naranjo-Ortiz M."/>
            <person name="Looney B."/>
            <person name="Konkel Z."/>
            <person name="Slot J.C."/>
            <person name="Sakamoto Y."/>
            <person name="Steenwyk J.L."/>
            <person name="Rokas A."/>
            <person name="Carro J."/>
            <person name="Camarero S."/>
            <person name="Ferreira P."/>
            <person name="Molpeceres G."/>
            <person name="Ruiz-Duenas F.J."/>
            <person name="Serrano A."/>
            <person name="Henrissat B."/>
            <person name="Drula E."/>
            <person name="Hughes K.W."/>
            <person name="Mata J.L."/>
            <person name="Ishikawa N.K."/>
            <person name="Vargas-Isla R."/>
            <person name="Ushijima S."/>
            <person name="Smith C.A."/>
            <person name="Ahrendt S."/>
            <person name="Andreopoulos W."/>
            <person name="He G."/>
            <person name="Labutti K."/>
            <person name="Lipzen A."/>
            <person name="Ng V."/>
            <person name="Sandor L."/>
            <person name="Barry K."/>
            <person name="Martinez A.T."/>
            <person name="Xiao Y."/>
            <person name="Gibbons J.G."/>
            <person name="Terashima K."/>
            <person name="Hibbett D.S."/>
            <person name="Grigoriev I.V."/>
        </authorList>
    </citation>
    <scope>NUCLEOTIDE SEQUENCE</scope>
    <source>
        <strain evidence="2">TFB9207</strain>
    </source>
</reference>
<evidence type="ECO:0000256" key="1">
    <source>
        <dbReference type="SAM" id="MobiDB-lite"/>
    </source>
</evidence>
<feature type="compositionally biased region" description="Basic residues" evidence="1">
    <location>
        <begin position="29"/>
        <end position="41"/>
    </location>
</feature>
<gene>
    <name evidence="2" type="ORF">F5878DRAFT_702344</name>
</gene>
<keyword evidence="3" id="KW-1185">Reference proteome</keyword>
<dbReference type="EMBL" id="MU806025">
    <property type="protein sequence ID" value="KAJ3841851.1"/>
    <property type="molecule type" value="Genomic_DNA"/>
</dbReference>
<evidence type="ECO:0000313" key="3">
    <source>
        <dbReference type="Proteomes" id="UP001163846"/>
    </source>
</evidence>
<evidence type="ECO:0000313" key="2">
    <source>
        <dbReference type="EMBL" id="KAJ3841851.1"/>
    </source>
</evidence>
<name>A0AA38PFX4_9AGAR</name>
<feature type="region of interest" description="Disordered" evidence="1">
    <location>
        <begin position="116"/>
        <end position="175"/>
    </location>
</feature>
<protein>
    <submittedName>
        <fullName evidence="2">Uncharacterized protein</fullName>
    </submittedName>
</protein>
<accession>A0AA38PFX4</accession>
<dbReference type="Proteomes" id="UP001163846">
    <property type="component" value="Unassembled WGS sequence"/>
</dbReference>
<feature type="compositionally biased region" description="Polar residues" evidence="1">
    <location>
        <begin position="143"/>
        <end position="160"/>
    </location>
</feature>
<comment type="caution">
    <text evidence="2">The sequence shown here is derived from an EMBL/GenBank/DDBJ whole genome shotgun (WGS) entry which is preliminary data.</text>
</comment>
<organism evidence="2 3">
    <name type="scientific">Lentinula raphanica</name>
    <dbReference type="NCBI Taxonomy" id="153919"/>
    <lineage>
        <taxon>Eukaryota</taxon>
        <taxon>Fungi</taxon>
        <taxon>Dikarya</taxon>
        <taxon>Basidiomycota</taxon>
        <taxon>Agaricomycotina</taxon>
        <taxon>Agaricomycetes</taxon>
        <taxon>Agaricomycetidae</taxon>
        <taxon>Agaricales</taxon>
        <taxon>Marasmiineae</taxon>
        <taxon>Omphalotaceae</taxon>
        <taxon>Lentinula</taxon>
    </lineage>
</organism>